<comment type="caution">
    <text evidence="1">The sequence shown here is derived from an EMBL/GenBank/DDBJ whole genome shotgun (WGS) entry which is preliminary data.</text>
</comment>
<reference evidence="1 2" key="1">
    <citation type="submission" date="2024-10" db="EMBL/GenBank/DDBJ databases">
        <title>The Natural Products Discovery Center: Release of the First 8490 Sequenced Strains for Exploring Actinobacteria Biosynthetic Diversity.</title>
        <authorList>
            <person name="Kalkreuter E."/>
            <person name="Kautsar S.A."/>
            <person name="Yang D."/>
            <person name="Bader C.D."/>
            <person name="Teijaro C.N."/>
            <person name="Fluegel L."/>
            <person name="Davis C.M."/>
            <person name="Simpson J.R."/>
            <person name="Lauterbach L."/>
            <person name="Steele A.D."/>
            <person name="Gui C."/>
            <person name="Meng S."/>
            <person name="Li G."/>
            <person name="Viehrig K."/>
            <person name="Ye F."/>
            <person name="Su P."/>
            <person name="Kiefer A.F."/>
            <person name="Nichols A."/>
            <person name="Cepeda A.J."/>
            <person name="Yan W."/>
            <person name="Fan B."/>
            <person name="Jiang Y."/>
            <person name="Adhikari A."/>
            <person name="Zheng C.-J."/>
            <person name="Schuster L."/>
            <person name="Cowan T.M."/>
            <person name="Smanski M.J."/>
            <person name="Chevrette M.G."/>
            <person name="De Carvalho L.P.S."/>
            <person name="Shen B."/>
        </authorList>
    </citation>
    <scope>NUCLEOTIDE SEQUENCE [LARGE SCALE GENOMIC DNA]</scope>
    <source>
        <strain evidence="1 2">NPDC013366</strain>
    </source>
</reference>
<proteinExistence type="predicted"/>
<name>A0ABW6Z5N2_9ACTN</name>
<sequence>MHGLAVPATPASGPAADGARAERRLYIAPYRDEAPSNVKVIFDADGRVCYADERPSDRCIDGWLWERWEGTQTGGQRWAGHHPVRQPDVMRHPPRCGGCAGEAHRDERGMLWLLHIIAQTPLAWPCDIITVTPPMCLADACWALRNCRTEHGFIAVRTQEIDIIGDWGTVYSPTQPPQADQLVLFEDSRMHQVVANRIVIRLNDAVLDETTLSLLSTGGLP</sequence>
<evidence type="ECO:0000313" key="2">
    <source>
        <dbReference type="Proteomes" id="UP001603418"/>
    </source>
</evidence>
<dbReference type="RefSeq" id="WP_244405835.1">
    <property type="nucleotide sequence ID" value="NZ_JBFACJ010000024.1"/>
</dbReference>
<evidence type="ECO:0000313" key="1">
    <source>
        <dbReference type="EMBL" id="MFF9885744.1"/>
    </source>
</evidence>
<protein>
    <submittedName>
        <fullName evidence="1">Uncharacterized protein</fullName>
    </submittedName>
</protein>
<dbReference type="EMBL" id="JBICBM010000015">
    <property type="protein sequence ID" value="MFF9885744.1"/>
    <property type="molecule type" value="Genomic_DNA"/>
</dbReference>
<organism evidence="1 2">
    <name type="scientific">Streptomyces eurythermus</name>
    <dbReference type="NCBI Taxonomy" id="42237"/>
    <lineage>
        <taxon>Bacteria</taxon>
        <taxon>Bacillati</taxon>
        <taxon>Actinomycetota</taxon>
        <taxon>Actinomycetes</taxon>
        <taxon>Kitasatosporales</taxon>
        <taxon>Streptomycetaceae</taxon>
        <taxon>Streptomyces</taxon>
    </lineage>
</organism>
<dbReference type="Proteomes" id="UP001603418">
    <property type="component" value="Unassembled WGS sequence"/>
</dbReference>
<accession>A0ABW6Z5N2</accession>
<keyword evidence="2" id="KW-1185">Reference proteome</keyword>
<gene>
    <name evidence="1" type="ORF">ACF1HC_29740</name>
</gene>